<feature type="signal peptide" evidence="2">
    <location>
        <begin position="1"/>
        <end position="26"/>
    </location>
</feature>
<accession>A0A7C4QX89</accession>
<proteinExistence type="inferred from homology"/>
<gene>
    <name evidence="4" type="ORF">ENT43_02225</name>
</gene>
<feature type="domain" description="Capsule synthesis protein CapA" evidence="3">
    <location>
        <begin position="61"/>
        <end position="311"/>
    </location>
</feature>
<dbReference type="InterPro" id="IPR029052">
    <property type="entry name" value="Metallo-depent_PP-like"/>
</dbReference>
<comment type="caution">
    <text evidence="4">The sequence shown here is derived from an EMBL/GenBank/DDBJ whole genome shotgun (WGS) entry which is preliminary data.</text>
</comment>
<dbReference type="AlphaFoldDB" id="A0A7C4QX89"/>
<evidence type="ECO:0000313" key="4">
    <source>
        <dbReference type="EMBL" id="HGT71056.1"/>
    </source>
</evidence>
<dbReference type="EMBL" id="DSYQ01000008">
    <property type="protein sequence ID" value="HGT71056.1"/>
    <property type="molecule type" value="Genomic_DNA"/>
</dbReference>
<dbReference type="SMART" id="SM00854">
    <property type="entry name" value="PGA_cap"/>
    <property type="match status" value="1"/>
</dbReference>
<dbReference type="CDD" id="cd07381">
    <property type="entry name" value="MPP_CapA"/>
    <property type="match status" value="1"/>
</dbReference>
<keyword evidence="2" id="KW-0732">Signal</keyword>
<dbReference type="Pfam" id="PF09587">
    <property type="entry name" value="PGA_cap"/>
    <property type="match status" value="1"/>
</dbReference>
<organism evidence="4">
    <name type="scientific">candidate division CPR3 bacterium</name>
    <dbReference type="NCBI Taxonomy" id="2268181"/>
    <lineage>
        <taxon>Bacteria</taxon>
        <taxon>Bacteria division CPR3</taxon>
    </lineage>
</organism>
<evidence type="ECO:0000259" key="3">
    <source>
        <dbReference type="SMART" id="SM00854"/>
    </source>
</evidence>
<dbReference type="InterPro" id="IPR019079">
    <property type="entry name" value="Capsule_synth_CapA"/>
</dbReference>
<name>A0A7C4QX89_UNCC3</name>
<protein>
    <submittedName>
        <fullName evidence="4">CapA family protein</fullName>
    </submittedName>
</protein>
<evidence type="ECO:0000256" key="2">
    <source>
        <dbReference type="SAM" id="SignalP"/>
    </source>
</evidence>
<sequence length="379" mass="42024">MKKMSFLVLTLFLLFCVGACTSNSKAKEQIIDSVKTEIPQEKEPKKVKKPVVVKPVKGSLVMTFTGDNLFGGRMAGYIKTNGYGFPYEFVKDTLVNSDITFGNLECPLTNYSHQTQGKSATSIRARKNFVFKAPPEYVKILVDNGFDIVTLGNNHAMDYRSEGLIETIDMLDKNGIAYIGGGKNLKDARKPKIIEKNGYKIGFLGYSMIVPALSAATEKTAGTNTSSKSYTAQIDSDIKKLKKEVDLVVATFHWGIEGQYYPAGYQKDIAHKAIDAGADIIIGHHPHRIQGVEVYKKGVIAYSLGNFMFTGASSQVETFIIQVLYDENQKRTIRIIPGWVLNGRPKPSTDKNLFNKIINISKGFGTKFGIEENYLQVLN</sequence>
<dbReference type="InterPro" id="IPR052169">
    <property type="entry name" value="CW_Biosynth-Accessory"/>
</dbReference>
<feature type="chain" id="PRO_5027930157" evidence="2">
    <location>
        <begin position="27"/>
        <end position="379"/>
    </location>
</feature>
<reference evidence="4" key="1">
    <citation type="journal article" date="2020" name="mSystems">
        <title>Genome- and Community-Level Interaction Insights into Carbon Utilization and Element Cycling Functions of Hydrothermarchaeota in Hydrothermal Sediment.</title>
        <authorList>
            <person name="Zhou Z."/>
            <person name="Liu Y."/>
            <person name="Xu W."/>
            <person name="Pan J."/>
            <person name="Luo Z.H."/>
            <person name="Li M."/>
        </authorList>
    </citation>
    <scope>NUCLEOTIDE SEQUENCE [LARGE SCALE GENOMIC DNA]</scope>
    <source>
        <strain evidence="4">SpSt-579</strain>
    </source>
</reference>
<dbReference type="Gene3D" id="3.60.21.10">
    <property type="match status" value="1"/>
</dbReference>
<comment type="similarity">
    <text evidence="1">Belongs to the CapA family.</text>
</comment>
<dbReference type="SUPFAM" id="SSF56300">
    <property type="entry name" value="Metallo-dependent phosphatases"/>
    <property type="match status" value="1"/>
</dbReference>
<dbReference type="PANTHER" id="PTHR33393">
    <property type="entry name" value="POLYGLUTAMINE SYNTHESIS ACCESSORY PROTEIN RV0574C-RELATED"/>
    <property type="match status" value="1"/>
</dbReference>
<evidence type="ECO:0000256" key="1">
    <source>
        <dbReference type="ARBA" id="ARBA00005662"/>
    </source>
</evidence>
<dbReference type="PANTHER" id="PTHR33393:SF11">
    <property type="entry name" value="POLYGLUTAMINE SYNTHESIS ACCESSORY PROTEIN RV0574C-RELATED"/>
    <property type="match status" value="1"/>
</dbReference>